<sequence>MTEVIHTDVAIIGSGPAGLSAATELKKRGITNVMVLEREQVAGGIPRHCAHPPYGVLEYHQLMTGPTFAKRNVQEAQKAGVDIRIGTTVIALNPDGELDVMSSSGPYKIKAQRVLLSTGVRETPRSARFVGGDRPIGVYNTGALQNFVHLKGKKPFLRPLIVGTELVSLSAIATCRKVGIKPVAMIDSQSSATTYSALMMYPKLSGVPVYYGANLESIHGIGRVEGATLRFADGSTQDIACDGILFTGKFTPDSALIRPSHLLLDNGTGGPLVDQNGRCSDPSYFAAGNVLRPVETAGWSYREAKRIGRFIAQDLAKPPASPVSNITVEVEHPIRFCVPQKLVLNTTAALPHLQLRVAQAVRGHIEVSSNGNVLYSKKVNTQPERRILIPLDKIALEHVCNGKLEIRVTDNG</sequence>
<keyword evidence="1" id="KW-0560">Oxidoreductase</keyword>
<dbReference type="Gene3D" id="3.50.50.60">
    <property type="entry name" value="FAD/NAD(P)-binding domain"/>
    <property type="match status" value="2"/>
</dbReference>
<keyword evidence="4" id="KW-1185">Reference proteome</keyword>
<dbReference type="Pfam" id="PF07992">
    <property type="entry name" value="Pyr_redox_2"/>
    <property type="match status" value="1"/>
</dbReference>
<proteinExistence type="predicted"/>
<comment type="caution">
    <text evidence="3">The sequence shown here is derived from an EMBL/GenBank/DDBJ whole genome shotgun (WGS) entry which is preliminary data.</text>
</comment>
<reference evidence="3 4" key="1">
    <citation type="submission" date="2020-11" db="EMBL/GenBank/DDBJ databases">
        <title>Vibrio nitrifigilis sp. nov., a marine nitrogen-fixing bacterium isolated from the lagoon sediment of an islet inside an atoll.</title>
        <authorList>
            <person name="Wang L.-T."/>
            <person name="Shieh W.Y."/>
        </authorList>
    </citation>
    <scope>NUCLEOTIDE SEQUENCE [LARGE SCALE GENOMIC DNA]</scope>
    <source>
        <strain evidence="3 4">NFV-1</strain>
    </source>
</reference>
<dbReference type="PRINTS" id="PR00419">
    <property type="entry name" value="ADXRDTASE"/>
</dbReference>
<dbReference type="EMBL" id="JADPMR010000001">
    <property type="protein sequence ID" value="MBF9000877.1"/>
    <property type="molecule type" value="Genomic_DNA"/>
</dbReference>
<dbReference type="Proteomes" id="UP000597206">
    <property type="component" value="Unassembled WGS sequence"/>
</dbReference>
<name>A0ABS0GEN4_9VIBR</name>
<dbReference type="InterPro" id="IPR051691">
    <property type="entry name" value="Metab_Enz_Cyan_OpOx_G3PDH"/>
</dbReference>
<dbReference type="PANTHER" id="PTHR42949:SF3">
    <property type="entry name" value="ANAEROBIC GLYCEROL-3-PHOSPHATE DEHYDROGENASE SUBUNIT B"/>
    <property type="match status" value="1"/>
</dbReference>
<gene>
    <name evidence="3" type="ORF">I1A42_09905</name>
</gene>
<dbReference type="RefSeq" id="WP_196123374.1">
    <property type="nucleotide sequence ID" value="NZ_JADPMR010000001.1"/>
</dbReference>
<evidence type="ECO:0000313" key="4">
    <source>
        <dbReference type="Proteomes" id="UP000597206"/>
    </source>
</evidence>
<dbReference type="SUPFAM" id="SSF51905">
    <property type="entry name" value="FAD/NAD(P)-binding domain"/>
    <property type="match status" value="1"/>
</dbReference>
<feature type="domain" description="FAD/NAD(P)-binding" evidence="2">
    <location>
        <begin position="8"/>
        <end position="297"/>
    </location>
</feature>
<evidence type="ECO:0000313" key="3">
    <source>
        <dbReference type="EMBL" id="MBF9000877.1"/>
    </source>
</evidence>
<organism evidence="3 4">
    <name type="scientific">Vibrio nitrifigilis</name>
    <dbReference type="NCBI Taxonomy" id="2789781"/>
    <lineage>
        <taxon>Bacteria</taxon>
        <taxon>Pseudomonadati</taxon>
        <taxon>Pseudomonadota</taxon>
        <taxon>Gammaproteobacteria</taxon>
        <taxon>Vibrionales</taxon>
        <taxon>Vibrionaceae</taxon>
        <taxon>Vibrio</taxon>
    </lineage>
</organism>
<accession>A0ABS0GEN4</accession>
<dbReference type="PANTHER" id="PTHR42949">
    <property type="entry name" value="ANAEROBIC GLYCEROL-3-PHOSPHATE DEHYDROGENASE SUBUNIT B"/>
    <property type="match status" value="1"/>
</dbReference>
<evidence type="ECO:0000256" key="1">
    <source>
        <dbReference type="ARBA" id="ARBA00023002"/>
    </source>
</evidence>
<dbReference type="InterPro" id="IPR023753">
    <property type="entry name" value="FAD/NAD-binding_dom"/>
</dbReference>
<protein>
    <submittedName>
        <fullName evidence="3">FAD-dependent oxidoreductase</fullName>
    </submittedName>
</protein>
<evidence type="ECO:0000259" key="2">
    <source>
        <dbReference type="Pfam" id="PF07992"/>
    </source>
</evidence>
<dbReference type="InterPro" id="IPR036188">
    <property type="entry name" value="FAD/NAD-bd_sf"/>
</dbReference>